<reference evidence="1 2" key="1">
    <citation type="submission" date="2023-07" db="EMBL/GenBank/DDBJ databases">
        <title>Genomic Encyclopedia of Type Strains, Phase IV (KMG-IV): sequencing the most valuable type-strain genomes for metagenomic binning, comparative biology and taxonomic classification.</title>
        <authorList>
            <person name="Goeker M."/>
        </authorList>
    </citation>
    <scope>NUCLEOTIDE SEQUENCE [LARGE SCALE GENOMIC DNA]</scope>
    <source>
        <strain evidence="1 2">DSM 27594</strain>
    </source>
</reference>
<evidence type="ECO:0000313" key="2">
    <source>
        <dbReference type="Proteomes" id="UP001224122"/>
    </source>
</evidence>
<evidence type="ECO:0000313" key="1">
    <source>
        <dbReference type="EMBL" id="MDQ0202253.1"/>
    </source>
</evidence>
<proteinExistence type="predicted"/>
<accession>A0ABT9Y348</accession>
<name>A0ABT9Y348_9BACI</name>
<dbReference type="Proteomes" id="UP001224122">
    <property type="component" value="Unassembled WGS sequence"/>
</dbReference>
<sequence>MLRIISEYLWRNKARARQRAIFIPDERVGFHNE</sequence>
<dbReference type="EMBL" id="JAUSTW010000020">
    <property type="protein sequence ID" value="MDQ0202253.1"/>
    <property type="molecule type" value="Genomic_DNA"/>
</dbReference>
<organism evidence="1 2">
    <name type="scientific">Neobacillus ginsengisoli</name>
    <dbReference type="NCBI Taxonomy" id="904295"/>
    <lineage>
        <taxon>Bacteria</taxon>
        <taxon>Bacillati</taxon>
        <taxon>Bacillota</taxon>
        <taxon>Bacilli</taxon>
        <taxon>Bacillales</taxon>
        <taxon>Bacillaceae</taxon>
        <taxon>Neobacillus</taxon>
    </lineage>
</organism>
<gene>
    <name evidence="1" type="ORF">J2S10_005487</name>
</gene>
<keyword evidence="2" id="KW-1185">Reference proteome</keyword>
<comment type="caution">
    <text evidence="1">The sequence shown here is derived from an EMBL/GenBank/DDBJ whole genome shotgun (WGS) entry which is preliminary data.</text>
</comment>
<protein>
    <submittedName>
        <fullName evidence="1">Uncharacterized protein</fullName>
    </submittedName>
</protein>